<dbReference type="PANTHER" id="PTHR43540">
    <property type="entry name" value="PEROXYUREIDOACRYLATE/UREIDOACRYLATE AMIDOHYDROLASE-RELATED"/>
    <property type="match status" value="1"/>
</dbReference>
<evidence type="ECO:0000256" key="2">
    <source>
        <dbReference type="ARBA" id="ARBA00022801"/>
    </source>
</evidence>
<dbReference type="EMBL" id="CP013614">
    <property type="protein sequence ID" value="ALS00206.1"/>
    <property type="molecule type" value="Genomic_DNA"/>
</dbReference>
<dbReference type="InterPro" id="IPR000868">
    <property type="entry name" value="Isochorismatase-like_dom"/>
</dbReference>
<evidence type="ECO:0000259" key="3">
    <source>
        <dbReference type="Pfam" id="PF00857"/>
    </source>
</evidence>
<keyword evidence="2" id="KW-0378">Hydrolase</keyword>
<gene>
    <name evidence="4" type="ORF">ATZ33_02085</name>
    <name evidence="5" type="ORF">RV15_GL001217</name>
</gene>
<evidence type="ECO:0000313" key="5">
    <source>
        <dbReference type="EMBL" id="OJG93185.1"/>
    </source>
</evidence>
<feature type="domain" description="Isochorismatase-like" evidence="3">
    <location>
        <begin position="4"/>
        <end position="175"/>
    </location>
</feature>
<sequence length="194" mass="22031">MAKTAILLTEFQKNWTDKGVFHQLIKREYHRKNVLIHTKELLAVARENQNVIIHAPLIIDKTDKYRYPKTPFPARLFRQLAKGTWKAEFTDGIYAEGDIVATGRSGYDCCVDSNLVQLLKENKIKNVVLCGFTTENCVKETMIELQIQGFNCVIATDCTAALTAASQQKVEKQLQSSSNELLYSFLKENGKDLE</sequence>
<dbReference type="KEGG" id="ess:ATZ33_02085"/>
<organism evidence="5 7">
    <name type="scientific">Enterococcus silesiacus</name>
    <dbReference type="NCBI Taxonomy" id="332949"/>
    <lineage>
        <taxon>Bacteria</taxon>
        <taxon>Bacillati</taxon>
        <taxon>Bacillota</taxon>
        <taxon>Bacilli</taxon>
        <taxon>Lactobacillales</taxon>
        <taxon>Enterococcaceae</taxon>
        <taxon>Enterococcus</taxon>
    </lineage>
</organism>
<keyword evidence="6" id="KW-1185">Reference proteome</keyword>
<dbReference type="InterPro" id="IPR036380">
    <property type="entry name" value="Isochorismatase-like_sf"/>
</dbReference>
<accession>A0A0S3K7D4</accession>
<comment type="similarity">
    <text evidence="1">Belongs to the isochorismatase family.</text>
</comment>
<dbReference type="OrthoDB" id="257098at2"/>
<evidence type="ECO:0000256" key="1">
    <source>
        <dbReference type="ARBA" id="ARBA00006336"/>
    </source>
</evidence>
<dbReference type="Proteomes" id="UP000065511">
    <property type="component" value="Chromosome"/>
</dbReference>
<dbReference type="CDD" id="cd00431">
    <property type="entry name" value="cysteine_hydrolases"/>
    <property type="match status" value="1"/>
</dbReference>
<dbReference type="EMBL" id="JXLC01000002">
    <property type="protein sequence ID" value="OJG93185.1"/>
    <property type="molecule type" value="Genomic_DNA"/>
</dbReference>
<dbReference type="InterPro" id="IPR050272">
    <property type="entry name" value="Isochorismatase-like_hydrls"/>
</dbReference>
<evidence type="ECO:0000313" key="7">
    <source>
        <dbReference type="Proteomes" id="UP000183039"/>
    </source>
</evidence>
<reference evidence="4 6" key="2">
    <citation type="submission" date="2015-12" db="EMBL/GenBank/DDBJ databases">
        <authorList>
            <person name="Lauer A."/>
            <person name="Humrighouse B."/>
            <person name="Loparev V."/>
            <person name="Shewmaker P.L."/>
            <person name="Whitney A.M."/>
            <person name="McLaughlin R.W."/>
        </authorList>
    </citation>
    <scope>NUCLEOTIDE SEQUENCE [LARGE SCALE GENOMIC DNA]</scope>
    <source>
        <strain evidence="4 6">LMG 23085</strain>
    </source>
</reference>
<evidence type="ECO:0000313" key="6">
    <source>
        <dbReference type="Proteomes" id="UP000065511"/>
    </source>
</evidence>
<dbReference type="Gene3D" id="3.40.50.850">
    <property type="entry name" value="Isochorismatase-like"/>
    <property type="match status" value="1"/>
</dbReference>
<dbReference type="SUPFAM" id="SSF52499">
    <property type="entry name" value="Isochorismatase-like hydrolases"/>
    <property type="match status" value="1"/>
</dbReference>
<reference evidence="5 7" key="1">
    <citation type="submission" date="2014-12" db="EMBL/GenBank/DDBJ databases">
        <title>Draft genome sequences of 29 type strains of Enterococci.</title>
        <authorList>
            <person name="Zhong Z."/>
            <person name="Sun Z."/>
            <person name="Liu W."/>
            <person name="Zhang W."/>
            <person name="Zhang H."/>
        </authorList>
    </citation>
    <scope>NUCLEOTIDE SEQUENCE [LARGE SCALE GENOMIC DNA]</scope>
    <source>
        <strain evidence="5 7">DSM 22801</strain>
    </source>
</reference>
<name>A0A0S3K7D4_9ENTE</name>
<dbReference type="PANTHER" id="PTHR43540:SF16">
    <property type="entry name" value="ISOCHORISMATASE-LIKE DOMAIN-CONTAINING PROTEIN"/>
    <property type="match status" value="1"/>
</dbReference>
<proteinExistence type="inferred from homology"/>
<dbReference type="Pfam" id="PF00857">
    <property type="entry name" value="Isochorismatase"/>
    <property type="match status" value="1"/>
</dbReference>
<dbReference type="GO" id="GO:0016787">
    <property type="term" value="F:hydrolase activity"/>
    <property type="evidence" value="ECO:0007669"/>
    <property type="project" value="UniProtKB-KW"/>
</dbReference>
<dbReference type="Proteomes" id="UP000183039">
    <property type="component" value="Unassembled WGS sequence"/>
</dbReference>
<dbReference type="AlphaFoldDB" id="A0A0S3K7D4"/>
<dbReference type="RefSeq" id="WP_071876278.1">
    <property type="nucleotide sequence ID" value="NZ_JXLC01000002.1"/>
</dbReference>
<protein>
    <recommendedName>
        <fullName evidence="3">Isochorismatase-like domain-containing protein</fullName>
    </recommendedName>
</protein>
<evidence type="ECO:0000313" key="4">
    <source>
        <dbReference type="EMBL" id="ALS00206.1"/>
    </source>
</evidence>